<dbReference type="Proteomes" id="UP000003973">
    <property type="component" value="Unassembled WGS sequence"/>
</dbReference>
<dbReference type="InterPro" id="IPR027417">
    <property type="entry name" value="P-loop_NTPase"/>
</dbReference>
<evidence type="ECO:0000313" key="3">
    <source>
        <dbReference type="Proteomes" id="UP000003973"/>
    </source>
</evidence>
<dbReference type="SUPFAM" id="SSF52540">
    <property type="entry name" value="P-loop containing nucleoside triphosphate hydrolases"/>
    <property type="match status" value="1"/>
</dbReference>
<reference evidence="2" key="1">
    <citation type="submission" date="2011-10" db="EMBL/GenBank/DDBJ databases">
        <title>The Genome Sequence of Oxalobacter formigenes HOxBLS.</title>
        <authorList>
            <consortium name="The Broad Institute Genome Sequencing Platform"/>
            <person name="Earl A."/>
            <person name="Ward D."/>
            <person name="Feldgarden M."/>
            <person name="Gevers D."/>
            <person name="Allison M.J."/>
            <person name="Humphrey S."/>
            <person name="Young S.K."/>
            <person name="Zeng Q."/>
            <person name="Gargeya S."/>
            <person name="Fitzgerald M."/>
            <person name="Haas B."/>
            <person name="Abouelleil A."/>
            <person name="Alvarado L."/>
            <person name="Arachchi H.M."/>
            <person name="Berlin A."/>
            <person name="Brown A."/>
            <person name="Chapman S.B."/>
            <person name="Chen Z."/>
            <person name="Dunbar C."/>
            <person name="Freedman E."/>
            <person name="Gearin G."/>
            <person name="Goldberg J."/>
            <person name="Griggs A."/>
            <person name="Gujja S."/>
            <person name="Heiman D."/>
            <person name="Howarth C."/>
            <person name="Larson L."/>
            <person name="Lui A."/>
            <person name="MacDonald P.J.P."/>
            <person name="Montmayeur A."/>
            <person name="Murphy C."/>
            <person name="Neiman D."/>
            <person name="Pearson M."/>
            <person name="Priest M."/>
            <person name="Roberts A."/>
            <person name="Saif S."/>
            <person name="Shea T."/>
            <person name="Shenoy N."/>
            <person name="Sisk P."/>
            <person name="Stolte C."/>
            <person name="Sykes S."/>
            <person name="Wortman J."/>
            <person name="Nusbaum C."/>
            <person name="Birren B."/>
        </authorList>
    </citation>
    <scope>NUCLEOTIDE SEQUENCE [LARGE SCALE GENOMIC DNA]</scope>
    <source>
        <strain evidence="2">HOxBLS</strain>
    </source>
</reference>
<sequence length="309" mass="34474">MTIQIRRAVRKKAKLRLGMAGPSGSGKTYSALLLAFGLGGKIGMIDTEHGSGDLYADLGDYDIINVDAPYTVKKYRDAIRAFEDAGYDVIIIDSLSHAWAGDGGLLDKQGKIADSGKPGMNSYSAWRTITPEHNGLVEAMLTSPCHIIATMRSKQEYVQEKNDNGKTVIKKVGMSPIQRDGMEYEFTVMFDIDTQHVASTSKDRTRLFDGQYFTITKEHGTRILDWLERGEEAAQPISISQREELLRLLDEVGLNAMKFCEKFGIAHVGALPASQFAEAKKSIEEYRQKKLEKIAAMKAQEPEEDRDWE</sequence>
<dbReference type="SMART" id="SM00382">
    <property type="entry name" value="AAA"/>
    <property type="match status" value="1"/>
</dbReference>
<dbReference type="Pfam" id="PF13479">
    <property type="entry name" value="AAA_24"/>
    <property type="match status" value="1"/>
</dbReference>
<name>C3X1R4_9BURK</name>
<dbReference type="EMBL" id="ACDP02000029">
    <property type="protein sequence ID" value="EEO27150.1"/>
    <property type="molecule type" value="Genomic_DNA"/>
</dbReference>
<organism evidence="2 3">
    <name type="scientific">Oxalobacter paraformigenes</name>
    <dbReference type="NCBI Taxonomy" id="556268"/>
    <lineage>
        <taxon>Bacteria</taxon>
        <taxon>Pseudomonadati</taxon>
        <taxon>Pseudomonadota</taxon>
        <taxon>Betaproteobacteria</taxon>
        <taxon>Burkholderiales</taxon>
        <taxon>Oxalobacteraceae</taxon>
        <taxon>Oxalobacter</taxon>
    </lineage>
</organism>
<accession>C3X1R4</accession>
<dbReference type="InterPro" id="IPR003593">
    <property type="entry name" value="AAA+_ATPase"/>
</dbReference>
<evidence type="ECO:0000259" key="1">
    <source>
        <dbReference type="SMART" id="SM00382"/>
    </source>
</evidence>
<keyword evidence="3" id="KW-1185">Reference proteome</keyword>
<dbReference type="HOGENOM" id="CLU_064891_2_1_4"/>
<dbReference type="eggNOG" id="COG0468">
    <property type="taxonomic scope" value="Bacteria"/>
</dbReference>
<protein>
    <recommendedName>
        <fullName evidence="1">AAA+ ATPase domain-containing protein</fullName>
    </recommendedName>
</protein>
<proteinExistence type="predicted"/>
<evidence type="ECO:0000313" key="2">
    <source>
        <dbReference type="EMBL" id="EEO27150.1"/>
    </source>
</evidence>
<dbReference type="RefSeq" id="WP_005876014.1">
    <property type="nucleotide sequence ID" value="NZ_CABMNL010000001.1"/>
</dbReference>
<comment type="caution">
    <text evidence="2">The sequence shown here is derived from an EMBL/GenBank/DDBJ whole genome shotgun (WGS) entry which is preliminary data.</text>
</comment>
<gene>
    <name evidence="2" type="ORF">OFAG_00303</name>
</gene>
<dbReference type="Gene3D" id="3.40.50.300">
    <property type="entry name" value="P-loop containing nucleotide triphosphate hydrolases"/>
    <property type="match status" value="1"/>
</dbReference>
<feature type="domain" description="AAA+ ATPase" evidence="1">
    <location>
        <begin position="13"/>
        <end position="196"/>
    </location>
</feature>
<dbReference type="AlphaFoldDB" id="C3X1R4"/>